<accession>A0A6A5RJC8</accession>
<reference evidence="1" key="1">
    <citation type="journal article" date="2020" name="Stud. Mycol.">
        <title>101 Dothideomycetes genomes: a test case for predicting lifestyles and emergence of pathogens.</title>
        <authorList>
            <person name="Haridas S."/>
            <person name="Albert R."/>
            <person name="Binder M."/>
            <person name="Bloem J."/>
            <person name="Labutti K."/>
            <person name="Salamov A."/>
            <person name="Andreopoulos B."/>
            <person name="Baker S."/>
            <person name="Barry K."/>
            <person name="Bills G."/>
            <person name="Bluhm B."/>
            <person name="Cannon C."/>
            <person name="Castanera R."/>
            <person name="Culley D."/>
            <person name="Daum C."/>
            <person name="Ezra D."/>
            <person name="Gonzalez J."/>
            <person name="Henrissat B."/>
            <person name="Kuo A."/>
            <person name="Liang C."/>
            <person name="Lipzen A."/>
            <person name="Lutzoni F."/>
            <person name="Magnuson J."/>
            <person name="Mondo S."/>
            <person name="Nolan M."/>
            <person name="Ohm R."/>
            <person name="Pangilinan J."/>
            <person name="Park H.-J."/>
            <person name="Ramirez L."/>
            <person name="Alfaro M."/>
            <person name="Sun H."/>
            <person name="Tritt A."/>
            <person name="Yoshinaga Y."/>
            <person name="Zwiers L.-H."/>
            <person name="Turgeon B."/>
            <person name="Goodwin S."/>
            <person name="Spatafora J."/>
            <person name="Crous P."/>
            <person name="Grigoriev I."/>
        </authorList>
    </citation>
    <scope>NUCLEOTIDE SEQUENCE</scope>
    <source>
        <strain evidence="1">CBS 183.55</strain>
    </source>
</reference>
<proteinExistence type="predicted"/>
<dbReference type="GeneID" id="54350673"/>
<gene>
    <name evidence="1" type="ORF">M421DRAFT_421942</name>
</gene>
<dbReference type="RefSeq" id="XP_033447326.1">
    <property type="nucleotide sequence ID" value="XM_033593005.1"/>
</dbReference>
<sequence length="90" mass="10680">MYHSKILRLPALFTKVVKHIPLFPNVLDLIVDQKADMDVDALPPRRRYFVCHVIHVSRPIHSQRLEIFRPPYQQGSFVERKLGCCVRSWR</sequence>
<dbReference type="AlphaFoldDB" id="A0A6A5RJC8"/>
<organism evidence="1 2">
    <name type="scientific">Didymella exigua CBS 183.55</name>
    <dbReference type="NCBI Taxonomy" id="1150837"/>
    <lineage>
        <taxon>Eukaryota</taxon>
        <taxon>Fungi</taxon>
        <taxon>Dikarya</taxon>
        <taxon>Ascomycota</taxon>
        <taxon>Pezizomycotina</taxon>
        <taxon>Dothideomycetes</taxon>
        <taxon>Pleosporomycetidae</taxon>
        <taxon>Pleosporales</taxon>
        <taxon>Pleosporineae</taxon>
        <taxon>Didymellaceae</taxon>
        <taxon>Didymella</taxon>
    </lineage>
</organism>
<dbReference type="EMBL" id="ML978973">
    <property type="protein sequence ID" value="KAF1927074.1"/>
    <property type="molecule type" value="Genomic_DNA"/>
</dbReference>
<evidence type="ECO:0000313" key="1">
    <source>
        <dbReference type="EMBL" id="KAF1927074.1"/>
    </source>
</evidence>
<evidence type="ECO:0000313" key="2">
    <source>
        <dbReference type="Proteomes" id="UP000800082"/>
    </source>
</evidence>
<keyword evidence="2" id="KW-1185">Reference proteome</keyword>
<protein>
    <submittedName>
        <fullName evidence="1">Uncharacterized protein</fullName>
    </submittedName>
</protein>
<name>A0A6A5RJC8_9PLEO</name>
<dbReference type="Proteomes" id="UP000800082">
    <property type="component" value="Unassembled WGS sequence"/>
</dbReference>